<evidence type="ECO:0000256" key="3">
    <source>
        <dbReference type="ARBA" id="ARBA00008467"/>
    </source>
</evidence>
<evidence type="ECO:0000256" key="9">
    <source>
        <dbReference type="ARBA" id="ARBA00022832"/>
    </source>
</evidence>
<dbReference type="PROSITE" id="PS52004">
    <property type="entry name" value="KS3_2"/>
    <property type="match status" value="1"/>
</dbReference>
<dbReference type="STRING" id="372461.BCc_056"/>
<dbReference type="AlphaFoldDB" id="Q058B5"/>
<evidence type="ECO:0000256" key="10">
    <source>
        <dbReference type="ARBA" id="ARBA00023098"/>
    </source>
</evidence>
<dbReference type="SUPFAM" id="SSF53901">
    <property type="entry name" value="Thiolase-like"/>
    <property type="match status" value="2"/>
</dbReference>
<keyword evidence="8 18" id="KW-0808">Transferase</keyword>
<dbReference type="InterPro" id="IPR020841">
    <property type="entry name" value="PKS_Beta-ketoAc_synthase_dom"/>
</dbReference>
<evidence type="ECO:0000256" key="15">
    <source>
        <dbReference type="ARBA" id="ARBA00042143"/>
    </source>
</evidence>
<evidence type="ECO:0000259" key="19">
    <source>
        <dbReference type="PROSITE" id="PS52004"/>
    </source>
</evidence>
<dbReference type="eggNOG" id="COG0304">
    <property type="taxonomic scope" value="Bacteria"/>
</dbReference>
<dbReference type="InterPro" id="IPR014030">
    <property type="entry name" value="Ketoacyl_synth_N"/>
</dbReference>
<dbReference type="Proteomes" id="UP000000669">
    <property type="component" value="Chromosome"/>
</dbReference>
<dbReference type="HOGENOM" id="CLU_000022_69_2_6"/>
<evidence type="ECO:0000313" key="21">
    <source>
        <dbReference type="Proteomes" id="UP000000669"/>
    </source>
</evidence>
<evidence type="ECO:0000256" key="2">
    <source>
        <dbReference type="ARBA" id="ARBA00005194"/>
    </source>
</evidence>
<dbReference type="SMART" id="SM00825">
    <property type="entry name" value="PKS_KS"/>
    <property type="match status" value="1"/>
</dbReference>
<evidence type="ECO:0000256" key="5">
    <source>
        <dbReference type="ARBA" id="ARBA00013191"/>
    </source>
</evidence>
<keyword evidence="9" id="KW-0276">Fatty acid metabolism</keyword>
<comment type="catalytic activity">
    <reaction evidence="17">
        <text>a fatty acyl-[ACP] + malonyl-[ACP] + H(+) = a 3-oxoacyl-[ACP] + holo-[ACP] + CO2</text>
        <dbReference type="Rhea" id="RHEA:22836"/>
        <dbReference type="Rhea" id="RHEA-COMP:9623"/>
        <dbReference type="Rhea" id="RHEA-COMP:9685"/>
        <dbReference type="Rhea" id="RHEA-COMP:9916"/>
        <dbReference type="Rhea" id="RHEA-COMP:14125"/>
        <dbReference type="ChEBI" id="CHEBI:15378"/>
        <dbReference type="ChEBI" id="CHEBI:16526"/>
        <dbReference type="ChEBI" id="CHEBI:64479"/>
        <dbReference type="ChEBI" id="CHEBI:78449"/>
        <dbReference type="ChEBI" id="CHEBI:78776"/>
        <dbReference type="ChEBI" id="CHEBI:138651"/>
        <dbReference type="EC" id="2.3.1.41"/>
    </reaction>
    <physiologicalReaction direction="left-to-right" evidence="17">
        <dbReference type="Rhea" id="RHEA:22837"/>
    </physiologicalReaction>
</comment>
<dbReference type="CDD" id="cd00834">
    <property type="entry name" value="KAS_I_II"/>
    <property type="match status" value="1"/>
</dbReference>
<comment type="subcellular location">
    <subcellularLocation>
        <location evidence="1">Cytoplasm</location>
    </subcellularLocation>
</comment>
<comment type="similarity">
    <text evidence="3 18">Belongs to the thiolase-like superfamily. Beta-ketoacyl-ACP synthases family.</text>
</comment>
<dbReference type="GO" id="GO:0004315">
    <property type="term" value="F:3-oxoacyl-[acyl-carrier-protein] synthase activity"/>
    <property type="evidence" value="ECO:0007669"/>
    <property type="project" value="UniProtKB-EC"/>
</dbReference>
<dbReference type="EMBL" id="CP000263">
    <property type="protein sequence ID" value="ABJ90534.1"/>
    <property type="molecule type" value="Genomic_DNA"/>
</dbReference>
<dbReference type="Pfam" id="PF02801">
    <property type="entry name" value="Ketoacyl-synt_C"/>
    <property type="match status" value="1"/>
</dbReference>
<dbReference type="PANTHER" id="PTHR11712">
    <property type="entry name" value="POLYKETIDE SYNTHASE-RELATED"/>
    <property type="match status" value="1"/>
</dbReference>
<dbReference type="GO" id="GO:0005829">
    <property type="term" value="C:cytosol"/>
    <property type="evidence" value="ECO:0007669"/>
    <property type="project" value="TreeGrafter"/>
</dbReference>
<evidence type="ECO:0000256" key="17">
    <source>
        <dbReference type="ARBA" id="ARBA00048506"/>
    </source>
</evidence>
<evidence type="ECO:0000256" key="1">
    <source>
        <dbReference type="ARBA" id="ARBA00004496"/>
    </source>
</evidence>
<keyword evidence="10" id="KW-0443">Lipid metabolism</keyword>
<reference evidence="20 21" key="1">
    <citation type="journal article" date="2006" name="Science">
        <title>A small microbial genome: the end of a long symbiotic relationship?</title>
        <authorList>
            <person name="Perez-Brocal V."/>
            <person name="Gil R."/>
            <person name="Ramos S."/>
            <person name="Lamelas A."/>
            <person name="Postigo M."/>
            <person name="Michelena J.M."/>
            <person name="Silva F.J."/>
            <person name="Moya A."/>
            <person name="Latorre A."/>
        </authorList>
    </citation>
    <scope>NUCLEOTIDE SEQUENCE [LARGE SCALE GENOMIC DNA]</scope>
    <source>
        <strain evidence="21">Cc</strain>
    </source>
</reference>
<dbReference type="KEGG" id="bcc:BCc_056"/>
<feature type="domain" description="Ketosynthase family 3 (KS3)" evidence="19">
    <location>
        <begin position="1"/>
        <end position="403"/>
    </location>
</feature>
<dbReference type="InterPro" id="IPR000794">
    <property type="entry name" value="Beta-ketoacyl_synthase"/>
</dbReference>
<evidence type="ECO:0000256" key="6">
    <source>
        <dbReference type="ARBA" id="ARBA00022490"/>
    </source>
</evidence>
<dbReference type="OrthoDB" id="9808669at2"/>
<accession>Q058B5</accession>
<organism evidence="20 21">
    <name type="scientific">Buchnera aphidicola subsp. Cinara cedri (strain Cc)</name>
    <dbReference type="NCBI Taxonomy" id="372461"/>
    <lineage>
        <taxon>Bacteria</taxon>
        <taxon>Pseudomonadati</taxon>
        <taxon>Pseudomonadota</taxon>
        <taxon>Gammaproteobacteria</taxon>
        <taxon>Enterobacterales</taxon>
        <taxon>Erwiniaceae</taxon>
        <taxon>Buchnera</taxon>
    </lineage>
</organism>
<proteinExistence type="inferred from homology"/>
<evidence type="ECO:0000256" key="13">
    <source>
        <dbReference type="ARBA" id="ARBA00039450"/>
    </source>
</evidence>
<evidence type="ECO:0000256" key="11">
    <source>
        <dbReference type="ARBA" id="ARBA00023160"/>
    </source>
</evidence>
<evidence type="ECO:0000256" key="18">
    <source>
        <dbReference type="RuleBase" id="RU003694"/>
    </source>
</evidence>
<keyword evidence="21" id="KW-1185">Reference proteome</keyword>
<keyword evidence="12 20" id="KW-0012">Acyltransferase</keyword>
<dbReference type="InterPro" id="IPR018201">
    <property type="entry name" value="Ketoacyl_synth_AS"/>
</dbReference>
<evidence type="ECO:0000256" key="7">
    <source>
        <dbReference type="ARBA" id="ARBA00022516"/>
    </source>
</evidence>
<evidence type="ECO:0000256" key="12">
    <source>
        <dbReference type="ARBA" id="ARBA00023315"/>
    </source>
</evidence>
<evidence type="ECO:0000256" key="4">
    <source>
        <dbReference type="ARBA" id="ARBA00011738"/>
    </source>
</evidence>
<dbReference type="InterPro" id="IPR014031">
    <property type="entry name" value="Ketoacyl_synth_C"/>
</dbReference>
<evidence type="ECO:0000256" key="14">
    <source>
        <dbReference type="ARBA" id="ARBA00041620"/>
    </source>
</evidence>
<name>Q058B5_BUCCC</name>
<dbReference type="UniPathway" id="UPA00094"/>
<protein>
    <recommendedName>
        <fullName evidence="13">3-oxoacyl-[acyl-carrier-protein] synthase 1</fullName>
        <ecNumber evidence="5">2.3.1.41</ecNumber>
    </recommendedName>
    <alternativeName>
        <fullName evidence="14">3-oxoacyl-[acyl-carrier-protein] synthase I</fullName>
    </alternativeName>
    <alternativeName>
        <fullName evidence="15">Beta-ketoacyl-ACP synthase I</fullName>
    </alternativeName>
</protein>
<evidence type="ECO:0000313" key="20">
    <source>
        <dbReference type="EMBL" id="ABJ90534.1"/>
    </source>
</evidence>
<evidence type="ECO:0000256" key="8">
    <source>
        <dbReference type="ARBA" id="ARBA00022679"/>
    </source>
</evidence>
<comment type="subunit">
    <text evidence="4">Homodimer.</text>
</comment>
<comment type="pathway">
    <text evidence="2">Lipid metabolism; fatty acid biosynthesis.</text>
</comment>
<dbReference type="Gene3D" id="3.40.47.10">
    <property type="match status" value="1"/>
</dbReference>
<evidence type="ECO:0000256" key="16">
    <source>
        <dbReference type="ARBA" id="ARBA00048121"/>
    </source>
</evidence>
<dbReference type="PROSITE" id="PS00606">
    <property type="entry name" value="KS3_1"/>
    <property type="match status" value="1"/>
</dbReference>
<keyword evidence="11" id="KW-0275">Fatty acid biosynthesis</keyword>
<dbReference type="Pfam" id="PF00109">
    <property type="entry name" value="ketoacyl-synt"/>
    <property type="match status" value="1"/>
</dbReference>
<dbReference type="InterPro" id="IPR016039">
    <property type="entry name" value="Thiolase-like"/>
</dbReference>
<gene>
    <name evidence="20" type="primary">fabB</name>
    <name evidence="20" type="ordered locus">BCc_056</name>
</gene>
<sequence length="407" mass="44991">MKRIVITGFGILSSLGSSEKNIFKSLKYGLSGIEFSQEMKNYGLYSTVWGNISKKKISKIPRKYLRFMNLASIYSYLSMKDAITSSNLDTEIFMKNPRVGIIIGSGSGSTQFYKSIFKRIHNNSNYLSPYAAIQNMSSSISACLGSFFKIYGMSYSVSSACATSAHCIAHAYELLTTGKQDIIFAGGAEELSVELACQFDAMKILSSKFNNTPELSSRAFDKYRDGFVISGGSGILVLEELNFALSRNANIYAEIIGYGTSCDGNSITLPSGDGFIRCMRNALKNITESVDYINAHSTSTQIGDIKELMAIKKVFKKYDYLPYISSTKSITGHSLGASGVQEIIYTILMLKYGFIAPSINIECLDERIYNMNIVKNRINKIINIAISNSFGFGGTNVCLVIKRFNRY</sequence>
<keyword evidence="7" id="KW-0444">Lipid biosynthesis</keyword>
<dbReference type="RefSeq" id="WP_011672453.1">
    <property type="nucleotide sequence ID" value="NC_008513.1"/>
</dbReference>
<dbReference type="GO" id="GO:0006633">
    <property type="term" value="P:fatty acid biosynthetic process"/>
    <property type="evidence" value="ECO:0007669"/>
    <property type="project" value="UniProtKB-UniPathway"/>
</dbReference>
<comment type="catalytic activity">
    <reaction evidence="16">
        <text>(3Z)-decenoyl-[ACP] + malonyl-[ACP] + H(+) = 3-oxo-(5Z)-dodecenoyl-[ACP] + holo-[ACP] + CO2</text>
        <dbReference type="Rhea" id="RHEA:54940"/>
        <dbReference type="Rhea" id="RHEA-COMP:9623"/>
        <dbReference type="Rhea" id="RHEA-COMP:9685"/>
        <dbReference type="Rhea" id="RHEA-COMP:9927"/>
        <dbReference type="Rhea" id="RHEA-COMP:14042"/>
        <dbReference type="ChEBI" id="CHEBI:15378"/>
        <dbReference type="ChEBI" id="CHEBI:16526"/>
        <dbReference type="ChEBI" id="CHEBI:64479"/>
        <dbReference type="ChEBI" id="CHEBI:78449"/>
        <dbReference type="ChEBI" id="CHEBI:78798"/>
        <dbReference type="ChEBI" id="CHEBI:138410"/>
    </reaction>
    <physiologicalReaction direction="left-to-right" evidence="16">
        <dbReference type="Rhea" id="RHEA:54941"/>
    </physiologicalReaction>
</comment>
<dbReference type="EC" id="2.3.1.41" evidence="5"/>
<keyword evidence="6" id="KW-0963">Cytoplasm</keyword>
<dbReference type="PANTHER" id="PTHR11712:SF306">
    <property type="entry name" value="3-OXOACYL-[ACYL-CARRIER-PROTEIN] SYNTHASE 1"/>
    <property type="match status" value="1"/>
</dbReference>